<feature type="compositionally biased region" description="Acidic residues" evidence="1">
    <location>
        <begin position="246"/>
        <end position="260"/>
    </location>
</feature>
<feature type="compositionally biased region" description="Polar residues" evidence="1">
    <location>
        <begin position="30"/>
        <end position="41"/>
    </location>
</feature>
<feature type="region of interest" description="Disordered" evidence="1">
    <location>
        <begin position="305"/>
        <end position="327"/>
    </location>
</feature>
<dbReference type="Proteomes" id="UP000887577">
    <property type="component" value="Unplaced"/>
</dbReference>
<feature type="region of interest" description="Disordered" evidence="1">
    <location>
        <begin position="443"/>
        <end position="463"/>
    </location>
</feature>
<evidence type="ECO:0000313" key="2">
    <source>
        <dbReference type="Proteomes" id="UP000887577"/>
    </source>
</evidence>
<sequence>MPNLQNAIYGEAENTKPNNRELPPPPDSINDISSGYMNSSYEAIGGDNFKNNSKQKSRKIVKNSQPSSRASQRPKSQAQESQSDYSSVTTKSLGTNTSNDSVGAGAAPLPPSRLRPPINSTYKKKILVNRSVSPIRRISDEGFSEEDEVSRQYSKMRTKSLEPKTQSLAEQRLSQAAMEQLKKEAKNIKFQKNVENEKQQQPFDNGEYLEYIKTERKSSIKNKTSLISFDPKSNSNTLLRVHEHIDEDDDDNNGGGEEEWATTRSADDANNGYKEVIDCGIKMRAKRTTSQDSVPSIQAPTLSMCHTSNNLDSGHPSSNSAEQSMSPDWSHAGIYHVTQRPTMSPPLPPINNKNDKNTDKSHKIIGYELAGDNKYVPNYQQQHLSGYPPPISSVSNGTAFSSFPSNQNSLQNHENELSQGISLSAAAAIPLLNSFPIQQTSSSSTRFLAQPPSMPDYAIPSDSNNHYFSPDDFGLKLRSPTSPIIGYESQTTNNHESTKFDSKPPPTAPIILCNQGLLV</sequence>
<feature type="region of interest" description="Disordered" evidence="1">
    <location>
        <begin position="242"/>
        <end position="267"/>
    </location>
</feature>
<keyword evidence="2" id="KW-1185">Reference proteome</keyword>
<evidence type="ECO:0000313" key="3">
    <source>
        <dbReference type="WBParaSite" id="PSU_v2.g17313.t1"/>
    </source>
</evidence>
<dbReference type="WBParaSite" id="PSU_v2.g17313.t1">
    <property type="protein sequence ID" value="PSU_v2.g17313.t1"/>
    <property type="gene ID" value="PSU_v2.g17313"/>
</dbReference>
<proteinExistence type="predicted"/>
<feature type="region of interest" description="Disordered" evidence="1">
    <location>
        <begin position="1"/>
        <end position="118"/>
    </location>
</feature>
<reference evidence="3" key="1">
    <citation type="submission" date="2022-11" db="UniProtKB">
        <authorList>
            <consortium name="WormBaseParasite"/>
        </authorList>
    </citation>
    <scope>IDENTIFICATION</scope>
</reference>
<accession>A0A914YD03</accession>
<evidence type="ECO:0000256" key="1">
    <source>
        <dbReference type="SAM" id="MobiDB-lite"/>
    </source>
</evidence>
<organism evidence="2 3">
    <name type="scientific">Panagrolaimus superbus</name>
    <dbReference type="NCBI Taxonomy" id="310955"/>
    <lineage>
        <taxon>Eukaryota</taxon>
        <taxon>Metazoa</taxon>
        <taxon>Ecdysozoa</taxon>
        <taxon>Nematoda</taxon>
        <taxon>Chromadorea</taxon>
        <taxon>Rhabditida</taxon>
        <taxon>Tylenchina</taxon>
        <taxon>Panagrolaimomorpha</taxon>
        <taxon>Panagrolaimoidea</taxon>
        <taxon>Panagrolaimidae</taxon>
        <taxon>Panagrolaimus</taxon>
    </lineage>
</organism>
<feature type="region of interest" description="Disordered" evidence="1">
    <location>
        <begin position="486"/>
        <end position="506"/>
    </location>
</feature>
<dbReference type="AlphaFoldDB" id="A0A914YD03"/>
<protein>
    <submittedName>
        <fullName evidence="3">Uncharacterized protein</fullName>
    </submittedName>
</protein>
<feature type="region of interest" description="Disordered" evidence="1">
    <location>
        <begin position="339"/>
        <end position="359"/>
    </location>
</feature>
<name>A0A914YD03_9BILA</name>
<feature type="compositionally biased region" description="Polar residues" evidence="1">
    <location>
        <begin position="62"/>
        <end position="101"/>
    </location>
</feature>